<dbReference type="InterPro" id="IPR000595">
    <property type="entry name" value="cNMP-bd_dom"/>
</dbReference>
<dbReference type="GO" id="GO:0003700">
    <property type="term" value="F:DNA-binding transcription factor activity"/>
    <property type="evidence" value="ECO:0007669"/>
    <property type="project" value="TreeGrafter"/>
</dbReference>
<organism evidence="6 7">
    <name type="scientific">Spirobacillus cienkowskii</name>
    <dbReference type="NCBI Taxonomy" id="495820"/>
    <lineage>
        <taxon>Bacteria</taxon>
        <taxon>Pseudomonadati</taxon>
        <taxon>Bdellovibrionota</taxon>
        <taxon>Oligoflexia</taxon>
        <taxon>Silvanigrellales</taxon>
        <taxon>Spirobacillus</taxon>
    </lineage>
</organism>
<dbReference type="EMBL" id="QOVW01000090">
    <property type="protein sequence ID" value="RDB35319.1"/>
    <property type="molecule type" value="Genomic_DNA"/>
</dbReference>
<dbReference type="InterPro" id="IPR050397">
    <property type="entry name" value="Env_Response_Regulators"/>
</dbReference>
<feature type="domain" description="HTH crp-type" evidence="5">
    <location>
        <begin position="148"/>
        <end position="219"/>
    </location>
</feature>
<dbReference type="CDD" id="cd00038">
    <property type="entry name" value="CAP_ED"/>
    <property type="match status" value="1"/>
</dbReference>
<evidence type="ECO:0000313" key="6">
    <source>
        <dbReference type="EMBL" id="RDB35319.1"/>
    </source>
</evidence>
<dbReference type="InterPro" id="IPR036388">
    <property type="entry name" value="WH-like_DNA-bd_sf"/>
</dbReference>
<protein>
    <submittedName>
        <fullName evidence="6">Crp/Fnr family transcriptional regulator</fullName>
    </submittedName>
</protein>
<keyword evidence="3" id="KW-0804">Transcription</keyword>
<dbReference type="SUPFAM" id="SSF51206">
    <property type="entry name" value="cAMP-binding domain-like"/>
    <property type="match status" value="1"/>
</dbReference>
<keyword evidence="1" id="KW-0805">Transcription regulation</keyword>
<evidence type="ECO:0000256" key="2">
    <source>
        <dbReference type="ARBA" id="ARBA00023125"/>
    </source>
</evidence>
<dbReference type="SMART" id="SM00419">
    <property type="entry name" value="HTH_CRP"/>
    <property type="match status" value="1"/>
</dbReference>
<dbReference type="InterPro" id="IPR014710">
    <property type="entry name" value="RmlC-like_jellyroll"/>
</dbReference>
<dbReference type="Gene3D" id="1.10.10.10">
    <property type="entry name" value="Winged helix-like DNA-binding domain superfamily/Winged helix DNA-binding domain"/>
    <property type="match status" value="1"/>
</dbReference>
<comment type="caution">
    <text evidence="6">The sequence shown here is derived from an EMBL/GenBank/DDBJ whole genome shotgun (WGS) entry which is preliminary data.</text>
</comment>
<keyword evidence="7" id="KW-1185">Reference proteome</keyword>
<dbReference type="InterPro" id="IPR018490">
    <property type="entry name" value="cNMP-bd_dom_sf"/>
</dbReference>
<sequence>MERKTKGTYTLRKLFPTLSEDDLLLVQENSSVIKLKKGQNLFISGDTPRSIYGVANGCLKIIRESQEGESIITQIAKSGQIVGMREVFGDFKYSRTSVALKDTEVFAIEKTTILDLIKRNPEISFQFMKIFCFELTRLEKRLESDLYRSAKNRVAAVIVELYNLFAEEKAKFFVPPLNRRDIAELADVTPETVSRSIAELKQAGILDTHGSSFTILDSIALQNEVEER</sequence>
<dbReference type="SUPFAM" id="SSF46785">
    <property type="entry name" value="Winged helix' DNA-binding domain"/>
    <property type="match status" value="1"/>
</dbReference>
<dbReference type="GO" id="GO:0005829">
    <property type="term" value="C:cytosol"/>
    <property type="evidence" value="ECO:0007669"/>
    <property type="project" value="TreeGrafter"/>
</dbReference>
<dbReference type="InterPro" id="IPR036390">
    <property type="entry name" value="WH_DNA-bd_sf"/>
</dbReference>
<name>A0A369KL10_9BACT</name>
<accession>A0A369KL10</accession>
<proteinExistence type="predicted"/>
<dbReference type="InterPro" id="IPR012318">
    <property type="entry name" value="HTH_CRP"/>
</dbReference>
<keyword evidence="2" id="KW-0238">DNA-binding</keyword>
<feature type="domain" description="Cyclic nucleotide-binding" evidence="4">
    <location>
        <begin position="14"/>
        <end position="123"/>
    </location>
</feature>
<evidence type="ECO:0000256" key="3">
    <source>
        <dbReference type="ARBA" id="ARBA00023163"/>
    </source>
</evidence>
<dbReference type="SMART" id="SM00100">
    <property type="entry name" value="cNMP"/>
    <property type="match status" value="1"/>
</dbReference>
<dbReference type="GO" id="GO:0003677">
    <property type="term" value="F:DNA binding"/>
    <property type="evidence" value="ECO:0007669"/>
    <property type="project" value="UniProtKB-KW"/>
</dbReference>
<dbReference type="Gene3D" id="2.60.120.10">
    <property type="entry name" value="Jelly Rolls"/>
    <property type="match status" value="1"/>
</dbReference>
<gene>
    <name evidence="6" type="ORF">DCC88_10765</name>
</gene>
<dbReference type="PROSITE" id="PS50042">
    <property type="entry name" value="CNMP_BINDING_3"/>
    <property type="match status" value="1"/>
</dbReference>
<evidence type="ECO:0000313" key="7">
    <source>
        <dbReference type="Proteomes" id="UP000253934"/>
    </source>
</evidence>
<dbReference type="PANTHER" id="PTHR24567:SF26">
    <property type="entry name" value="REGULATORY PROTEIN YEIL"/>
    <property type="match status" value="1"/>
</dbReference>
<reference evidence="6" key="1">
    <citation type="submission" date="2018-04" db="EMBL/GenBank/DDBJ databases">
        <title>Draft genome sequence of the Candidatus Spirobacillus cienkowskii, a pathogen of freshwater Daphnia species, reconstructed from hemolymph metagenomic reads.</title>
        <authorList>
            <person name="Bresciani L."/>
            <person name="Lemos L.N."/>
            <person name="Wale N."/>
            <person name="Lin J.Y."/>
            <person name="Fernandes G.R."/>
            <person name="Duffy M.A."/>
            <person name="Rodrigues J.M."/>
        </authorList>
    </citation>
    <scope>NUCLEOTIDE SEQUENCE [LARGE SCALE GENOMIC DNA]</scope>
    <source>
        <strain evidence="6">Binning01</strain>
    </source>
</reference>
<dbReference type="AlphaFoldDB" id="A0A369KL10"/>
<dbReference type="Proteomes" id="UP000253934">
    <property type="component" value="Unassembled WGS sequence"/>
</dbReference>
<evidence type="ECO:0000256" key="1">
    <source>
        <dbReference type="ARBA" id="ARBA00023015"/>
    </source>
</evidence>
<dbReference type="PANTHER" id="PTHR24567">
    <property type="entry name" value="CRP FAMILY TRANSCRIPTIONAL REGULATORY PROTEIN"/>
    <property type="match status" value="1"/>
</dbReference>
<evidence type="ECO:0000259" key="4">
    <source>
        <dbReference type="PROSITE" id="PS50042"/>
    </source>
</evidence>
<dbReference type="PROSITE" id="PS51063">
    <property type="entry name" value="HTH_CRP_2"/>
    <property type="match status" value="1"/>
</dbReference>
<evidence type="ECO:0000259" key="5">
    <source>
        <dbReference type="PROSITE" id="PS51063"/>
    </source>
</evidence>
<dbReference type="Pfam" id="PF00027">
    <property type="entry name" value="cNMP_binding"/>
    <property type="match status" value="1"/>
</dbReference>
<dbReference type="Pfam" id="PF13545">
    <property type="entry name" value="HTH_Crp_2"/>
    <property type="match status" value="1"/>
</dbReference>